<evidence type="ECO:0000313" key="4">
    <source>
        <dbReference type="EMBL" id="KNC87153.1"/>
    </source>
</evidence>
<dbReference type="GeneID" id="25901237"/>
<dbReference type="PANTHER" id="PTHR30098:SF2">
    <property type="entry name" value="LEUCYL_PHENYLALANYL-TRNA--PROTEIN TRANSFERASE"/>
    <property type="match status" value="1"/>
</dbReference>
<dbReference type="OrthoDB" id="2122564at2759"/>
<dbReference type="InterPro" id="IPR042203">
    <property type="entry name" value="Leu/Phe-tRNA_Trfase_C"/>
</dbReference>
<dbReference type="EMBL" id="KQ241621">
    <property type="protein sequence ID" value="KNC87153.1"/>
    <property type="molecule type" value="Genomic_DNA"/>
</dbReference>
<reference evidence="4 5" key="1">
    <citation type="submission" date="2011-02" db="EMBL/GenBank/DDBJ databases">
        <title>The Genome Sequence of Sphaeroforma arctica JP610.</title>
        <authorList>
            <consortium name="The Broad Institute Genome Sequencing Platform"/>
            <person name="Russ C."/>
            <person name="Cuomo C."/>
            <person name="Young S.K."/>
            <person name="Zeng Q."/>
            <person name="Gargeya S."/>
            <person name="Alvarado L."/>
            <person name="Berlin A."/>
            <person name="Chapman S.B."/>
            <person name="Chen Z."/>
            <person name="Freedman E."/>
            <person name="Gellesch M."/>
            <person name="Goldberg J."/>
            <person name="Griggs A."/>
            <person name="Gujja S."/>
            <person name="Heilman E."/>
            <person name="Heiman D."/>
            <person name="Howarth C."/>
            <person name="Mehta T."/>
            <person name="Neiman D."/>
            <person name="Pearson M."/>
            <person name="Roberts A."/>
            <person name="Saif S."/>
            <person name="Shea T."/>
            <person name="Shenoy N."/>
            <person name="Sisk P."/>
            <person name="Stolte C."/>
            <person name="Sykes S."/>
            <person name="White J."/>
            <person name="Yandava C."/>
            <person name="Burger G."/>
            <person name="Gray M.W."/>
            <person name="Holland P.W.H."/>
            <person name="King N."/>
            <person name="Lang F.B.F."/>
            <person name="Roger A.J."/>
            <person name="Ruiz-Trillo I."/>
            <person name="Haas B."/>
            <person name="Nusbaum C."/>
            <person name="Birren B."/>
        </authorList>
    </citation>
    <scope>NUCLEOTIDE SEQUENCE [LARGE SCALE GENOMIC DNA]</scope>
    <source>
        <strain evidence="4 5">JP610</strain>
    </source>
</reference>
<keyword evidence="5" id="KW-1185">Reference proteome</keyword>
<dbReference type="InterPro" id="IPR016181">
    <property type="entry name" value="Acyl_CoA_acyltransferase"/>
</dbReference>
<proteinExistence type="predicted"/>
<organism evidence="4 5">
    <name type="scientific">Sphaeroforma arctica JP610</name>
    <dbReference type="NCBI Taxonomy" id="667725"/>
    <lineage>
        <taxon>Eukaryota</taxon>
        <taxon>Ichthyosporea</taxon>
        <taxon>Ichthyophonida</taxon>
        <taxon>Sphaeroforma</taxon>
    </lineage>
</organism>
<dbReference type="Gene3D" id="3.40.630.70">
    <property type="entry name" value="Leucyl/phenylalanyl-tRNA-protein transferase, C-terminal domain"/>
    <property type="match status" value="1"/>
</dbReference>
<evidence type="ECO:0000313" key="5">
    <source>
        <dbReference type="Proteomes" id="UP000054560"/>
    </source>
</evidence>
<dbReference type="Pfam" id="PF03588">
    <property type="entry name" value="Leu_Phe_trans"/>
    <property type="match status" value="1"/>
</dbReference>
<dbReference type="Proteomes" id="UP000054560">
    <property type="component" value="Unassembled WGS sequence"/>
</dbReference>
<dbReference type="PANTHER" id="PTHR30098">
    <property type="entry name" value="LEUCYL/PHENYLALANYL-TRNA--PROTEIN TRANSFERASE"/>
    <property type="match status" value="1"/>
</dbReference>
<evidence type="ECO:0000256" key="1">
    <source>
        <dbReference type="ARBA" id="ARBA00022490"/>
    </source>
</evidence>
<dbReference type="RefSeq" id="XP_014161054.1">
    <property type="nucleotide sequence ID" value="XM_014305579.1"/>
</dbReference>
<dbReference type="SUPFAM" id="SSF55729">
    <property type="entry name" value="Acyl-CoA N-acyltransferases (Nat)"/>
    <property type="match status" value="1"/>
</dbReference>
<keyword evidence="1" id="KW-0963">Cytoplasm</keyword>
<keyword evidence="2" id="KW-0808">Transferase</keyword>
<evidence type="ECO:0000256" key="2">
    <source>
        <dbReference type="ARBA" id="ARBA00022679"/>
    </source>
</evidence>
<gene>
    <name evidence="4" type="ORF">SARC_00733</name>
</gene>
<dbReference type="GO" id="GO:0030163">
    <property type="term" value="P:protein catabolic process"/>
    <property type="evidence" value="ECO:0007669"/>
    <property type="project" value="InterPro"/>
</dbReference>
<dbReference type="GO" id="GO:0005737">
    <property type="term" value="C:cytoplasm"/>
    <property type="evidence" value="ECO:0007669"/>
    <property type="project" value="TreeGrafter"/>
</dbReference>
<protein>
    <recommendedName>
        <fullName evidence="6">Leucyl/phenylalanyl-tRNA--protein transferase</fullName>
    </recommendedName>
</protein>
<dbReference type="InterPro" id="IPR004616">
    <property type="entry name" value="Leu/Phe-tRNA_Trfase"/>
</dbReference>
<sequence>MLLKHMRSACNQIASPWDSGEVGDGAVGSGKCRRTHVSGHGYLYEVDEKSNLDTARTLMCADSYRYEFCYTRSFDTRLISNLMYLGFIPLSQLSTTDHTYGMIPKLHKHRCVLHLPDLKIDKSARKRMKHFQISINKCFDQVIDECVRVNGDGWLTKPLVKALKLLHRTPQCSAIRLCSFEIYNNGQLVGGEVGFTAGTAYTSLSGYFTMSSAGTVQMIATCKILQSAGFAFWDLGMDLPYKRTMGGVTHPIQDFLAVFDTVRCLPTPPLPSSVLDVRDTVTSSGAQERVYKQRQNCTHIRTAQCEKTLSHSVPNVSNSWANRKCRTVNSTELSVPNIIKLPHAA</sequence>
<evidence type="ECO:0008006" key="6">
    <source>
        <dbReference type="Google" id="ProtNLM"/>
    </source>
</evidence>
<name>A0A0L0GFU6_9EUKA</name>
<dbReference type="AlphaFoldDB" id="A0A0L0GFU6"/>
<accession>A0A0L0GFU6</accession>
<keyword evidence="3" id="KW-0012">Acyltransferase</keyword>
<dbReference type="eggNOG" id="ENOG502RQIP">
    <property type="taxonomic scope" value="Eukaryota"/>
</dbReference>
<dbReference type="GO" id="GO:0008914">
    <property type="term" value="F:leucyl-tRNA--protein transferase activity"/>
    <property type="evidence" value="ECO:0007669"/>
    <property type="project" value="InterPro"/>
</dbReference>
<evidence type="ECO:0000256" key="3">
    <source>
        <dbReference type="ARBA" id="ARBA00023315"/>
    </source>
</evidence>